<feature type="compositionally biased region" description="Low complexity" evidence="2">
    <location>
        <begin position="83"/>
        <end position="92"/>
    </location>
</feature>
<dbReference type="InterPro" id="IPR051325">
    <property type="entry name" value="Nudix_hydrolase_domain"/>
</dbReference>
<dbReference type="Proteomes" id="UP000077521">
    <property type="component" value="Unassembled WGS sequence"/>
</dbReference>
<comment type="caution">
    <text evidence="3">The sequence shown here is derived from an EMBL/GenBank/DDBJ whole genome shotgun (WGS) entry which is preliminary data.</text>
</comment>
<keyword evidence="4" id="KW-1185">Reference proteome</keyword>
<dbReference type="InterPro" id="IPR020084">
    <property type="entry name" value="NUDIX_hydrolase_CS"/>
</dbReference>
<dbReference type="InterPro" id="IPR020476">
    <property type="entry name" value="Nudix_hydrolase"/>
</dbReference>
<keyword evidence="1" id="KW-0378">Hydrolase</keyword>
<accession>A0A177TCG3</accession>
<dbReference type="InterPro" id="IPR015797">
    <property type="entry name" value="NUDIX_hydrolase-like_dom_sf"/>
</dbReference>
<evidence type="ECO:0000256" key="1">
    <source>
        <dbReference type="RuleBase" id="RU003476"/>
    </source>
</evidence>
<reference evidence="3" key="2">
    <citation type="journal article" date="2019" name="IMA Fungus">
        <title>Genome sequencing and comparison of five Tilletia species to identify candidate genes for the detection of regulated species infecting wheat.</title>
        <authorList>
            <person name="Nguyen H.D.T."/>
            <person name="Sultana T."/>
            <person name="Kesanakurti P."/>
            <person name="Hambleton S."/>
        </authorList>
    </citation>
    <scope>NUCLEOTIDE SEQUENCE</scope>
    <source>
        <strain evidence="3">DAOMC 236416</strain>
    </source>
</reference>
<dbReference type="PROSITE" id="PS00893">
    <property type="entry name" value="NUDIX_BOX"/>
    <property type="match status" value="1"/>
</dbReference>
<evidence type="ECO:0000256" key="2">
    <source>
        <dbReference type="SAM" id="MobiDB-lite"/>
    </source>
</evidence>
<evidence type="ECO:0000313" key="3">
    <source>
        <dbReference type="EMBL" id="KAE8244861.1"/>
    </source>
</evidence>
<dbReference type="Gene3D" id="3.90.79.10">
    <property type="entry name" value="Nucleoside Triphosphate Pyrophosphohydrolase"/>
    <property type="match status" value="1"/>
</dbReference>
<dbReference type="Pfam" id="PF00293">
    <property type="entry name" value="NUDIX"/>
    <property type="match status" value="1"/>
</dbReference>
<reference evidence="3" key="1">
    <citation type="submission" date="2016-04" db="EMBL/GenBank/DDBJ databases">
        <authorList>
            <person name="Nguyen H.D."/>
            <person name="Samba Siva P."/>
            <person name="Cullis J."/>
            <person name="Levesque C.A."/>
            <person name="Hambleton S."/>
        </authorList>
    </citation>
    <scope>NUCLEOTIDE SEQUENCE</scope>
    <source>
        <strain evidence="3">DAOMC 236416</strain>
    </source>
</reference>
<dbReference type="GO" id="GO:0006754">
    <property type="term" value="P:ATP biosynthetic process"/>
    <property type="evidence" value="ECO:0007669"/>
    <property type="project" value="TreeGrafter"/>
</dbReference>
<dbReference type="PRINTS" id="PR00502">
    <property type="entry name" value="NUDIXFAMILY"/>
</dbReference>
<protein>
    <submittedName>
        <fullName evidence="3">Uncharacterized protein</fullName>
    </submittedName>
</protein>
<dbReference type="PANTHER" id="PTHR21340">
    <property type="entry name" value="DIADENOSINE 5,5-P1,P4-TETRAPHOSPHATE PYROPHOSPHOHYDROLASE MUTT"/>
    <property type="match status" value="1"/>
</dbReference>
<dbReference type="PROSITE" id="PS51462">
    <property type="entry name" value="NUDIX"/>
    <property type="match status" value="1"/>
</dbReference>
<dbReference type="InterPro" id="IPR000086">
    <property type="entry name" value="NUDIX_hydrolase_dom"/>
</dbReference>
<dbReference type="GO" id="GO:0004081">
    <property type="term" value="F:bis(5'-nucleosyl)-tetraphosphatase (asymmetrical) activity"/>
    <property type="evidence" value="ECO:0007669"/>
    <property type="project" value="TreeGrafter"/>
</dbReference>
<name>A0A177TCG3_9BASI</name>
<dbReference type="AlphaFoldDB" id="A0A177TCG3"/>
<dbReference type="GO" id="GO:0006167">
    <property type="term" value="P:AMP biosynthetic process"/>
    <property type="evidence" value="ECO:0007669"/>
    <property type="project" value="TreeGrafter"/>
</dbReference>
<proteinExistence type="inferred from homology"/>
<feature type="region of interest" description="Disordered" evidence="2">
    <location>
        <begin position="1"/>
        <end position="25"/>
    </location>
</feature>
<comment type="similarity">
    <text evidence="1">Belongs to the Nudix hydrolase family.</text>
</comment>
<gene>
    <name evidence="3" type="ORF">A4X13_0g6203</name>
</gene>
<organism evidence="3 4">
    <name type="scientific">Tilletia indica</name>
    <dbReference type="NCBI Taxonomy" id="43049"/>
    <lineage>
        <taxon>Eukaryota</taxon>
        <taxon>Fungi</taxon>
        <taxon>Dikarya</taxon>
        <taxon>Basidiomycota</taxon>
        <taxon>Ustilaginomycotina</taxon>
        <taxon>Exobasidiomycetes</taxon>
        <taxon>Tilletiales</taxon>
        <taxon>Tilletiaceae</taxon>
        <taxon>Tilletia</taxon>
    </lineage>
</organism>
<dbReference type="SUPFAM" id="SSF55811">
    <property type="entry name" value="Nudix"/>
    <property type="match status" value="1"/>
</dbReference>
<dbReference type="EMBL" id="LWDF02000561">
    <property type="protein sequence ID" value="KAE8244861.1"/>
    <property type="molecule type" value="Genomic_DNA"/>
</dbReference>
<evidence type="ECO:0000313" key="4">
    <source>
        <dbReference type="Proteomes" id="UP000077521"/>
    </source>
</evidence>
<sequence length="186" mass="20323">MSSTTSTPPTGRPAPEEIQEHSYGLIPISLSTPPLVLLIQQKSEARHWGIPKGHADPGESPLQAAIRELEEETGLRASRFLPSSSSTSASASKGVEASAINEETDAIQGEPYRNPRRNDGWKSNYYYVALFDGAIKNDAGALKLQEEEVESAEWLELDAAAERCTYEEGRQVVRQAKSLLETQGLL</sequence>
<dbReference type="PANTHER" id="PTHR21340:SF0">
    <property type="entry name" value="BIS(5'-NUCLEOSYL)-TETRAPHOSPHATASE [ASYMMETRICAL]"/>
    <property type="match status" value="1"/>
</dbReference>
<feature type="region of interest" description="Disordered" evidence="2">
    <location>
        <begin position="77"/>
        <end position="115"/>
    </location>
</feature>